<protein>
    <submittedName>
        <fullName evidence="2">Uncharacterized protein</fullName>
    </submittedName>
</protein>
<accession>A0A0B1PHX8</accession>
<reference evidence="2 3" key="1">
    <citation type="journal article" date="2014" name="BMC Genomics">
        <title>Adaptive genomic structural variation in the grape powdery mildew pathogen, Erysiphe necator.</title>
        <authorList>
            <person name="Jones L."/>
            <person name="Riaz S."/>
            <person name="Morales-Cruz A."/>
            <person name="Amrine K.C."/>
            <person name="McGuire B."/>
            <person name="Gubler W.D."/>
            <person name="Walker M.A."/>
            <person name="Cantu D."/>
        </authorList>
    </citation>
    <scope>NUCLEOTIDE SEQUENCE [LARGE SCALE GENOMIC DNA]</scope>
    <source>
        <strain evidence="3">c</strain>
    </source>
</reference>
<feature type="compositionally biased region" description="Basic and acidic residues" evidence="1">
    <location>
        <begin position="106"/>
        <end position="116"/>
    </location>
</feature>
<keyword evidence="3" id="KW-1185">Reference proteome</keyword>
<dbReference type="HOGENOM" id="CLU_2098637_0_0_1"/>
<organism evidence="2 3">
    <name type="scientific">Uncinula necator</name>
    <name type="common">Grape powdery mildew</name>
    <dbReference type="NCBI Taxonomy" id="52586"/>
    <lineage>
        <taxon>Eukaryota</taxon>
        <taxon>Fungi</taxon>
        <taxon>Dikarya</taxon>
        <taxon>Ascomycota</taxon>
        <taxon>Pezizomycotina</taxon>
        <taxon>Leotiomycetes</taxon>
        <taxon>Erysiphales</taxon>
        <taxon>Erysiphaceae</taxon>
        <taxon>Erysiphe</taxon>
    </lineage>
</organism>
<evidence type="ECO:0000256" key="1">
    <source>
        <dbReference type="SAM" id="MobiDB-lite"/>
    </source>
</evidence>
<feature type="compositionally biased region" description="Polar residues" evidence="1">
    <location>
        <begin position="87"/>
        <end position="98"/>
    </location>
</feature>
<dbReference type="STRING" id="52586.A0A0B1PHX8"/>
<feature type="compositionally biased region" description="Polar residues" evidence="1">
    <location>
        <begin position="46"/>
        <end position="60"/>
    </location>
</feature>
<dbReference type="Proteomes" id="UP000030854">
    <property type="component" value="Unassembled WGS sequence"/>
</dbReference>
<dbReference type="EMBL" id="JNVN01000137">
    <property type="protein sequence ID" value="KHJ36124.1"/>
    <property type="molecule type" value="Genomic_DNA"/>
</dbReference>
<dbReference type="OMA" id="HLENIRW"/>
<gene>
    <name evidence="2" type="ORF">EV44_g6230</name>
</gene>
<sequence length="116" mass="12987">MLHLENIRWFGHSLVSLTPSYTRNIVSITPKCYFPRKNSQDRESMDPTSTEYSKSGTDSSVAAEGKASFDPNVTKPEQIKDLAGKGNEQNPLEVSPANTELSKSTKRSEKEKKRPE</sequence>
<comment type="caution">
    <text evidence="2">The sequence shown here is derived from an EMBL/GenBank/DDBJ whole genome shotgun (WGS) entry which is preliminary data.</text>
</comment>
<evidence type="ECO:0000313" key="2">
    <source>
        <dbReference type="EMBL" id="KHJ36124.1"/>
    </source>
</evidence>
<name>A0A0B1PHX8_UNCNE</name>
<evidence type="ECO:0000313" key="3">
    <source>
        <dbReference type="Proteomes" id="UP000030854"/>
    </source>
</evidence>
<proteinExistence type="predicted"/>
<feature type="region of interest" description="Disordered" evidence="1">
    <location>
        <begin position="34"/>
        <end position="116"/>
    </location>
</feature>
<dbReference type="AlphaFoldDB" id="A0A0B1PHX8"/>
<dbReference type="PANTHER" id="PTHR42090">
    <property type="match status" value="1"/>
</dbReference>
<dbReference type="PANTHER" id="PTHR42090:SF1">
    <property type="match status" value="1"/>
</dbReference>